<comment type="similarity">
    <text evidence="5">Belongs to the EXORDIUM family.</text>
</comment>
<keyword evidence="2" id="KW-0052">Apoplast</keyword>
<feature type="signal peptide" evidence="6">
    <location>
        <begin position="1"/>
        <end position="24"/>
    </location>
</feature>
<proteinExistence type="inferred from homology"/>
<dbReference type="Proteomes" id="UP000729402">
    <property type="component" value="Unassembled WGS sequence"/>
</dbReference>
<comment type="subcellular location">
    <subcellularLocation>
        <location evidence="1">Secreted</location>
        <location evidence="1">Extracellular space</location>
        <location evidence="1">Apoplast</location>
    </subcellularLocation>
</comment>
<evidence type="ECO:0000313" key="8">
    <source>
        <dbReference type="Proteomes" id="UP000729402"/>
    </source>
</evidence>
<keyword evidence="4 6" id="KW-0732">Signal</keyword>
<keyword evidence="3" id="KW-0964">Secreted</keyword>
<comment type="caution">
    <text evidence="7">The sequence shown here is derived from an EMBL/GenBank/DDBJ whole genome shotgun (WGS) entry which is preliminary data.</text>
</comment>
<evidence type="ECO:0000256" key="5">
    <source>
        <dbReference type="ARBA" id="ARBA00023591"/>
    </source>
</evidence>
<evidence type="ECO:0000256" key="2">
    <source>
        <dbReference type="ARBA" id="ARBA00022523"/>
    </source>
</evidence>
<protein>
    <submittedName>
        <fullName evidence="7">Uncharacterized protein</fullName>
    </submittedName>
</protein>
<evidence type="ECO:0000256" key="4">
    <source>
        <dbReference type="ARBA" id="ARBA00022729"/>
    </source>
</evidence>
<organism evidence="7 8">
    <name type="scientific">Zizania palustris</name>
    <name type="common">Northern wild rice</name>
    <dbReference type="NCBI Taxonomy" id="103762"/>
    <lineage>
        <taxon>Eukaryota</taxon>
        <taxon>Viridiplantae</taxon>
        <taxon>Streptophyta</taxon>
        <taxon>Embryophyta</taxon>
        <taxon>Tracheophyta</taxon>
        <taxon>Spermatophyta</taxon>
        <taxon>Magnoliopsida</taxon>
        <taxon>Liliopsida</taxon>
        <taxon>Poales</taxon>
        <taxon>Poaceae</taxon>
        <taxon>BOP clade</taxon>
        <taxon>Oryzoideae</taxon>
        <taxon>Oryzeae</taxon>
        <taxon>Zizaniinae</taxon>
        <taxon>Zizania</taxon>
    </lineage>
</organism>
<reference evidence="7" key="2">
    <citation type="submission" date="2021-02" db="EMBL/GenBank/DDBJ databases">
        <authorList>
            <person name="Kimball J.A."/>
            <person name="Haas M.W."/>
            <person name="Macchietto M."/>
            <person name="Kono T."/>
            <person name="Duquette J."/>
            <person name="Shao M."/>
        </authorList>
    </citation>
    <scope>NUCLEOTIDE SEQUENCE</scope>
    <source>
        <tissue evidence="7">Fresh leaf tissue</tissue>
    </source>
</reference>
<dbReference type="PANTHER" id="PTHR31279">
    <property type="entry name" value="PROTEIN EXORDIUM-LIKE 5"/>
    <property type="match status" value="1"/>
</dbReference>
<name>A0A8J5V229_ZIZPA</name>
<dbReference type="AlphaFoldDB" id="A0A8J5V229"/>
<keyword evidence="8" id="KW-1185">Reference proteome</keyword>
<dbReference type="Pfam" id="PF04674">
    <property type="entry name" value="Phi_1"/>
    <property type="match status" value="1"/>
</dbReference>
<sequence length="181" mass="18729">MAHHRCGLLGLVLLLAVAVAGSGAATLRARQLYLVSQAPVTLTNHHGQLLTGNYSVNLLWYGRFTTAERATVADFVLSLSSDSEWGSSTAAAPGVPAAVPSVASWWATTARYNPGAARLALGRQVVDASLSLGRRLSETALAVLAARVDANEVAVSKPLTTATLSATGRTPSTPPRVTLTA</sequence>
<feature type="chain" id="PRO_5035323618" evidence="6">
    <location>
        <begin position="25"/>
        <end position="181"/>
    </location>
</feature>
<gene>
    <name evidence="7" type="ORF">GUJ93_ZPchr0008g14173</name>
</gene>
<evidence type="ECO:0000313" key="7">
    <source>
        <dbReference type="EMBL" id="KAG8047805.1"/>
    </source>
</evidence>
<evidence type="ECO:0000256" key="1">
    <source>
        <dbReference type="ARBA" id="ARBA00004271"/>
    </source>
</evidence>
<evidence type="ECO:0000256" key="3">
    <source>
        <dbReference type="ARBA" id="ARBA00022525"/>
    </source>
</evidence>
<evidence type="ECO:0000256" key="6">
    <source>
        <dbReference type="SAM" id="SignalP"/>
    </source>
</evidence>
<dbReference type="GO" id="GO:0048046">
    <property type="term" value="C:apoplast"/>
    <property type="evidence" value="ECO:0007669"/>
    <property type="project" value="UniProtKB-SubCell"/>
</dbReference>
<dbReference type="PANTHER" id="PTHR31279:SF3">
    <property type="entry name" value="PROTEIN EXORDIUM-LIKE 2"/>
    <property type="match status" value="1"/>
</dbReference>
<dbReference type="EMBL" id="JAAALK010000290">
    <property type="protein sequence ID" value="KAG8047805.1"/>
    <property type="molecule type" value="Genomic_DNA"/>
</dbReference>
<accession>A0A8J5V229</accession>
<reference evidence="7" key="1">
    <citation type="journal article" date="2021" name="bioRxiv">
        <title>Whole Genome Assembly and Annotation of Northern Wild Rice, Zizania palustris L., Supports a Whole Genome Duplication in the Zizania Genus.</title>
        <authorList>
            <person name="Haas M."/>
            <person name="Kono T."/>
            <person name="Macchietto M."/>
            <person name="Millas R."/>
            <person name="McGilp L."/>
            <person name="Shao M."/>
            <person name="Duquette J."/>
            <person name="Hirsch C.N."/>
            <person name="Kimball J."/>
        </authorList>
    </citation>
    <scope>NUCLEOTIDE SEQUENCE</scope>
    <source>
        <tissue evidence="7">Fresh leaf tissue</tissue>
    </source>
</reference>
<dbReference type="InterPro" id="IPR006766">
    <property type="entry name" value="EXORDIUM-like"/>
</dbReference>